<dbReference type="Proteomes" id="UP000031572">
    <property type="component" value="Unassembled WGS sequence"/>
</dbReference>
<evidence type="ECO:0000313" key="4">
    <source>
        <dbReference type="Proteomes" id="UP000031572"/>
    </source>
</evidence>
<protein>
    <submittedName>
        <fullName evidence="3">Uncharacterized protein</fullName>
    </submittedName>
</protein>
<evidence type="ECO:0000313" key="2">
    <source>
        <dbReference type="EMBL" id="KIF82014.1"/>
    </source>
</evidence>
<gene>
    <name evidence="3" type="ORF">TSA66_00690</name>
    <name evidence="1" type="ORF">TSA66_14005</name>
    <name evidence="2" type="ORF">TSA66_16340</name>
</gene>
<organism evidence="3 4">
    <name type="scientific">Noviherbaspirillum autotrophicum</name>
    <dbReference type="NCBI Taxonomy" id="709839"/>
    <lineage>
        <taxon>Bacteria</taxon>
        <taxon>Pseudomonadati</taxon>
        <taxon>Pseudomonadota</taxon>
        <taxon>Betaproteobacteria</taxon>
        <taxon>Burkholderiales</taxon>
        <taxon>Oxalobacteraceae</taxon>
        <taxon>Noviherbaspirillum</taxon>
    </lineage>
</organism>
<evidence type="ECO:0000313" key="3">
    <source>
        <dbReference type="EMBL" id="KIF84099.1"/>
    </source>
</evidence>
<keyword evidence="4" id="KW-1185">Reference proteome</keyword>
<dbReference type="EMBL" id="JWJG01000007">
    <property type="protein sequence ID" value="KIF84099.1"/>
    <property type="molecule type" value="Genomic_DNA"/>
</dbReference>
<proteinExistence type="predicted"/>
<evidence type="ECO:0000313" key="1">
    <source>
        <dbReference type="EMBL" id="KIF81653.1"/>
    </source>
</evidence>
<name>A0A0C2BVP9_9BURK</name>
<sequence length="68" mass="7389">MRKNVVLPLPEGPTIESISPKQVTMLARLKATVLASPLPKYFTIVFARIASAGFTTVFTAESLARRAN</sequence>
<comment type="caution">
    <text evidence="3">The sequence shown here is derived from an EMBL/GenBank/DDBJ whole genome shotgun (WGS) entry which is preliminary data.</text>
</comment>
<dbReference type="EMBL" id="JWJG01000028">
    <property type="protein sequence ID" value="KIF81653.1"/>
    <property type="molecule type" value="Genomic_DNA"/>
</dbReference>
<accession>A0A0C2BVP9</accession>
<reference evidence="3 4" key="1">
    <citation type="submission" date="2014-12" db="EMBL/GenBank/DDBJ databases">
        <title>Denitrispirillum autotrophicum gen. nov., sp. nov., Denitrifying, Facultatively Autotrophic Bacteria Isolated from Rice Paddy Soil.</title>
        <authorList>
            <person name="Ishii S."/>
            <person name="Ashida N."/>
            <person name="Ohno H."/>
            <person name="Otsuka S."/>
            <person name="Yokota A."/>
            <person name="Senoo K."/>
        </authorList>
    </citation>
    <scope>NUCLEOTIDE SEQUENCE [LARGE SCALE GENOMIC DNA]</scope>
    <source>
        <strain evidence="3 4">TSA66</strain>
    </source>
</reference>
<dbReference type="AlphaFoldDB" id="A0A0C2BVP9"/>
<dbReference type="EMBL" id="JWJG01000028">
    <property type="protein sequence ID" value="KIF82014.1"/>
    <property type="molecule type" value="Genomic_DNA"/>
</dbReference>